<name>X1UTY7_9ZZZZ</name>
<dbReference type="InterPro" id="IPR036928">
    <property type="entry name" value="AS_sf"/>
</dbReference>
<dbReference type="AlphaFoldDB" id="X1UTY7"/>
<feature type="domain" description="Amidase" evidence="1">
    <location>
        <begin position="3"/>
        <end position="125"/>
    </location>
</feature>
<dbReference type="Pfam" id="PF01425">
    <property type="entry name" value="Amidase"/>
    <property type="match status" value="1"/>
</dbReference>
<dbReference type="PANTHER" id="PTHR11895">
    <property type="entry name" value="TRANSAMIDASE"/>
    <property type="match status" value="1"/>
</dbReference>
<sequence length="125" mass="14345">VEGIDREVKEAVYRIIKLAEDIGGIVEEISLPSLEYALSVYYIIAPSEASSNLSRFDGVRYGYRNVEAESLREMYRRSRAEGFGDEVKRRIMIGTYCLSAGYYDAYYEKAQRVRTLVIGDFKKAF</sequence>
<dbReference type="Gene3D" id="3.90.1300.10">
    <property type="entry name" value="Amidase signature (AS) domain"/>
    <property type="match status" value="1"/>
</dbReference>
<dbReference type="InterPro" id="IPR000120">
    <property type="entry name" value="Amidase"/>
</dbReference>
<protein>
    <recommendedName>
        <fullName evidence="1">Amidase domain-containing protein</fullName>
    </recommendedName>
</protein>
<dbReference type="SUPFAM" id="SSF75304">
    <property type="entry name" value="Amidase signature (AS) enzymes"/>
    <property type="match status" value="1"/>
</dbReference>
<proteinExistence type="predicted"/>
<accession>X1UTY7</accession>
<dbReference type="EMBL" id="BARW01020796">
    <property type="protein sequence ID" value="GAI95814.1"/>
    <property type="molecule type" value="Genomic_DNA"/>
</dbReference>
<dbReference type="InterPro" id="IPR023631">
    <property type="entry name" value="Amidase_dom"/>
</dbReference>
<gene>
    <name evidence="2" type="ORF">S12H4_35061</name>
</gene>
<comment type="caution">
    <text evidence="2">The sequence shown here is derived from an EMBL/GenBank/DDBJ whole genome shotgun (WGS) entry which is preliminary data.</text>
</comment>
<dbReference type="GO" id="GO:0003824">
    <property type="term" value="F:catalytic activity"/>
    <property type="evidence" value="ECO:0007669"/>
    <property type="project" value="InterPro"/>
</dbReference>
<dbReference type="PANTHER" id="PTHR11895:SF151">
    <property type="entry name" value="GLUTAMYL-TRNA(GLN) AMIDOTRANSFERASE SUBUNIT A"/>
    <property type="match status" value="1"/>
</dbReference>
<evidence type="ECO:0000313" key="2">
    <source>
        <dbReference type="EMBL" id="GAI95814.1"/>
    </source>
</evidence>
<organism evidence="2">
    <name type="scientific">marine sediment metagenome</name>
    <dbReference type="NCBI Taxonomy" id="412755"/>
    <lineage>
        <taxon>unclassified sequences</taxon>
        <taxon>metagenomes</taxon>
        <taxon>ecological metagenomes</taxon>
    </lineage>
</organism>
<evidence type="ECO:0000259" key="1">
    <source>
        <dbReference type="Pfam" id="PF01425"/>
    </source>
</evidence>
<feature type="non-terminal residue" evidence="2">
    <location>
        <position position="1"/>
    </location>
</feature>
<reference evidence="2" key="1">
    <citation type="journal article" date="2014" name="Front. Microbiol.">
        <title>High frequency of phylogenetically diverse reductive dehalogenase-homologous genes in deep subseafloor sedimentary metagenomes.</title>
        <authorList>
            <person name="Kawai M."/>
            <person name="Futagami T."/>
            <person name="Toyoda A."/>
            <person name="Takaki Y."/>
            <person name="Nishi S."/>
            <person name="Hori S."/>
            <person name="Arai W."/>
            <person name="Tsubouchi T."/>
            <person name="Morono Y."/>
            <person name="Uchiyama I."/>
            <person name="Ito T."/>
            <person name="Fujiyama A."/>
            <person name="Inagaki F."/>
            <person name="Takami H."/>
        </authorList>
    </citation>
    <scope>NUCLEOTIDE SEQUENCE</scope>
    <source>
        <strain evidence="2">Expedition CK06-06</strain>
    </source>
</reference>